<organism evidence="1 2">
    <name type="scientific">Babjeviella inositovora NRRL Y-12698</name>
    <dbReference type="NCBI Taxonomy" id="984486"/>
    <lineage>
        <taxon>Eukaryota</taxon>
        <taxon>Fungi</taxon>
        <taxon>Dikarya</taxon>
        <taxon>Ascomycota</taxon>
        <taxon>Saccharomycotina</taxon>
        <taxon>Pichiomycetes</taxon>
        <taxon>Serinales incertae sedis</taxon>
        <taxon>Babjeviella</taxon>
    </lineage>
</organism>
<proteinExistence type="predicted"/>
<keyword evidence="2" id="KW-1185">Reference proteome</keyword>
<evidence type="ECO:0000313" key="2">
    <source>
        <dbReference type="Proteomes" id="UP000094336"/>
    </source>
</evidence>
<name>A0A1E3QV56_9ASCO</name>
<evidence type="ECO:0000313" key="1">
    <source>
        <dbReference type="EMBL" id="ODQ81484.1"/>
    </source>
</evidence>
<accession>A0A1E3QV56</accession>
<dbReference type="GeneID" id="30145722"/>
<dbReference type="EMBL" id="KV454427">
    <property type="protein sequence ID" value="ODQ81484.1"/>
    <property type="molecule type" value="Genomic_DNA"/>
</dbReference>
<protein>
    <submittedName>
        <fullName evidence="1">Uncharacterized protein</fullName>
    </submittedName>
</protein>
<gene>
    <name evidence="1" type="ORF">BABINDRAFT_159763</name>
</gene>
<dbReference type="Proteomes" id="UP000094336">
    <property type="component" value="Unassembled WGS sequence"/>
</dbReference>
<reference evidence="2" key="1">
    <citation type="submission" date="2016-05" db="EMBL/GenBank/DDBJ databases">
        <title>Comparative genomics of biotechnologically important yeasts.</title>
        <authorList>
            <consortium name="DOE Joint Genome Institute"/>
            <person name="Riley R."/>
            <person name="Haridas S."/>
            <person name="Wolfe K.H."/>
            <person name="Lopes M.R."/>
            <person name="Hittinger C.T."/>
            <person name="Goker M."/>
            <person name="Salamov A."/>
            <person name="Wisecaver J."/>
            <person name="Long T.M."/>
            <person name="Aerts A.L."/>
            <person name="Barry K."/>
            <person name="Choi C."/>
            <person name="Clum A."/>
            <person name="Coughlan A.Y."/>
            <person name="Deshpande S."/>
            <person name="Douglass A.P."/>
            <person name="Hanson S.J."/>
            <person name="Klenk H.-P."/>
            <person name="Labutti K."/>
            <person name="Lapidus A."/>
            <person name="Lindquist E."/>
            <person name="Lipzen A."/>
            <person name="Meier-Kolthoff J.P."/>
            <person name="Ohm R.A."/>
            <person name="Otillar R.P."/>
            <person name="Pangilinan J."/>
            <person name="Peng Y."/>
            <person name="Rokas A."/>
            <person name="Rosa C.A."/>
            <person name="Scheuner C."/>
            <person name="Sibirny A.A."/>
            <person name="Slot J.C."/>
            <person name="Stielow J.B."/>
            <person name="Sun H."/>
            <person name="Kurtzman C.P."/>
            <person name="Blackwell M."/>
            <person name="Grigoriev I.V."/>
            <person name="Jeffries T.W."/>
        </authorList>
    </citation>
    <scope>NUCLEOTIDE SEQUENCE [LARGE SCALE GENOMIC DNA]</scope>
    <source>
        <strain evidence="2">NRRL Y-12698</strain>
    </source>
</reference>
<dbReference type="RefSeq" id="XP_018986812.1">
    <property type="nucleotide sequence ID" value="XM_019127869.1"/>
</dbReference>
<sequence length="90" mass="10353">MKSTRSSSSYTYHQGFIDSSIDQFASVVYKMVFRLTPFVENMLSGLAHKLLPYHFYIMGNLPGVPRIFGSRHGQVSFFITSRYVIKCKFS</sequence>
<dbReference type="AlphaFoldDB" id="A0A1E3QV56"/>